<evidence type="ECO:0000313" key="1">
    <source>
        <dbReference type="EMBL" id="AXA83420.1"/>
    </source>
</evidence>
<reference evidence="2" key="1">
    <citation type="submission" date="2018-05" db="EMBL/GenBank/DDBJ databases">
        <title>Luteimonas pekinense sp. nov., isolated from human Meibomian gland secretions, Beijing, China.</title>
        <authorList>
            <person name="Wen T."/>
            <person name="Bai H."/>
            <person name="Lv H."/>
        </authorList>
    </citation>
    <scope>NUCLEOTIDE SEQUENCE [LARGE SCALE GENOMIC DNA]</scope>
    <source>
        <strain evidence="2">83-4</strain>
    </source>
</reference>
<dbReference type="AlphaFoldDB" id="A0A344J310"/>
<dbReference type="KEGG" id="lue:DCD74_00795"/>
<dbReference type="InterPro" id="IPR036069">
    <property type="entry name" value="DUF34/NIF3_sf"/>
</dbReference>
<sequence length="118" mass="12920">MRLAPVYRVTVFVPPAHVDALLASIAAVDDLAMGGYSEAMWISPGVTEQFRPGIDAHPTLGTRGELSRADSVRIEFALPRDPARLERLLRDGIHAHHPWEVPAVFVDESMFPLPDAAP</sequence>
<evidence type="ECO:0008006" key="3">
    <source>
        <dbReference type="Google" id="ProtNLM"/>
    </source>
</evidence>
<dbReference type="OrthoDB" id="7061445at2"/>
<organism evidence="1 2">
    <name type="scientific">Solilutibacter oculi</name>
    <dbReference type="NCBI Taxonomy" id="2698682"/>
    <lineage>
        <taxon>Bacteria</taxon>
        <taxon>Pseudomonadati</taxon>
        <taxon>Pseudomonadota</taxon>
        <taxon>Gammaproteobacteria</taxon>
        <taxon>Lysobacterales</taxon>
        <taxon>Lysobacteraceae</taxon>
        <taxon>Solilutibacter</taxon>
    </lineage>
</organism>
<proteinExistence type="predicted"/>
<dbReference type="InterPro" id="IPR015867">
    <property type="entry name" value="N-reg_PII/ATP_PRibTrfase_C"/>
</dbReference>
<gene>
    <name evidence="1" type="ORF">DCD74_00795</name>
</gene>
<dbReference type="RefSeq" id="WP_112925642.1">
    <property type="nucleotide sequence ID" value="NZ_CP029556.1"/>
</dbReference>
<dbReference type="SUPFAM" id="SSF102705">
    <property type="entry name" value="NIF3 (NGG1p interacting factor 3)-like"/>
    <property type="match status" value="1"/>
</dbReference>
<name>A0A344J310_9GAMM</name>
<keyword evidence="2" id="KW-1185">Reference proteome</keyword>
<dbReference type="PANTHER" id="PTHR41774:SF1">
    <property type="entry name" value="NGG1P INTERACTING FACTOR NIF3"/>
    <property type="match status" value="1"/>
</dbReference>
<evidence type="ECO:0000313" key="2">
    <source>
        <dbReference type="Proteomes" id="UP000251842"/>
    </source>
</evidence>
<dbReference type="EMBL" id="CP029556">
    <property type="protein sequence ID" value="AXA83420.1"/>
    <property type="molecule type" value="Genomic_DNA"/>
</dbReference>
<dbReference type="Proteomes" id="UP000251842">
    <property type="component" value="Chromosome"/>
</dbReference>
<dbReference type="PANTHER" id="PTHR41774">
    <property type="match status" value="1"/>
</dbReference>
<protein>
    <recommendedName>
        <fullName evidence="3">NGG1p interacting factor NIF3</fullName>
    </recommendedName>
</protein>
<dbReference type="Gene3D" id="3.30.70.120">
    <property type="match status" value="1"/>
</dbReference>
<accession>A0A344J310</accession>